<feature type="compositionally biased region" description="Low complexity" evidence="1">
    <location>
        <begin position="28"/>
        <end position="40"/>
    </location>
</feature>
<sequence>MKHAKHSKPLRAARIALVILAILAAGTAAGQTTGQSAAGQPRTPPPRAAQVTPAPPGPSYGPVLHPQPLKSEPGAQPEQTPQAQEEKAGALPPGHATEVDPSARPAPQAKDPAKTDTRKEQKKGVKRSARLSPAQRVDIVPPAAPGPFQPLAAPPPVQPVAVVPGPAQINSCTGGICRDTGGATYNTGVGNAAVNGQGRLCTRSGDTMQCF</sequence>
<feature type="region of interest" description="Disordered" evidence="1">
    <location>
        <begin position="28"/>
        <end position="147"/>
    </location>
</feature>
<reference evidence="3 4" key="1">
    <citation type="submission" date="2020-10" db="EMBL/GenBank/DDBJ databases">
        <title>Genome sequencing of Massilia sp. LPB0304.</title>
        <authorList>
            <person name="Kim J."/>
        </authorList>
    </citation>
    <scope>NUCLEOTIDE SEQUENCE [LARGE SCALE GENOMIC DNA]</scope>
    <source>
        <strain evidence="3 4">LPB0304</strain>
    </source>
</reference>
<dbReference type="EMBL" id="CP062941">
    <property type="protein sequence ID" value="QOL49570.1"/>
    <property type="molecule type" value="Genomic_DNA"/>
</dbReference>
<evidence type="ECO:0000313" key="4">
    <source>
        <dbReference type="Proteomes" id="UP000593875"/>
    </source>
</evidence>
<feature type="signal peptide" evidence="2">
    <location>
        <begin position="1"/>
        <end position="30"/>
    </location>
</feature>
<evidence type="ECO:0000256" key="1">
    <source>
        <dbReference type="SAM" id="MobiDB-lite"/>
    </source>
</evidence>
<feature type="compositionally biased region" description="Basic and acidic residues" evidence="1">
    <location>
        <begin position="111"/>
        <end position="123"/>
    </location>
</feature>
<evidence type="ECO:0000256" key="2">
    <source>
        <dbReference type="SAM" id="SignalP"/>
    </source>
</evidence>
<gene>
    <name evidence="3" type="ORF">LPB04_22265</name>
</gene>
<feature type="compositionally biased region" description="Pro residues" evidence="1">
    <location>
        <begin position="42"/>
        <end position="59"/>
    </location>
</feature>
<proteinExistence type="predicted"/>
<dbReference type="KEGG" id="mlir:LPB04_22265"/>
<keyword evidence="2" id="KW-0732">Signal</keyword>
<accession>A0A7L9U3W3</accession>
<feature type="compositionally biased region" description="Low complexity" evidence="1">
    <location>
        <begin position="72"/>
        <end position="83"/>
    </location>
</feature>
<organism evidence="3 4">
    <name type="scientific">Massilia litorea</name>
    <dbReference type="NCBI Taxonomy" id="2769491"/>
    <lineage>
        <taxon>Bacteria</taxon>
        <taxon>Pseudomonadati</taxon>
        <taxon>Pseudomonadota</taxon>
        <taxon>Betaproteobacteria</taxon>
        <taxon>Burkholderiales</taxon>
        <taxon>Oxalobacteraceae</taxon>
        <taxon>Telluria group</taxon>
        <taxon>Massilia</taxon>
    </lineage>
</organism>
<dbReference type="Proteomes" id="UP000593875">
    <property type="component" value="Chromosome"/>
</dbReference>
<dbReference type="AlphaFoldDB" id="A0A7L9U3W3"/>
<dbReference type="RefSeq" id="WP_193686606.1">
    <property type="nucleotide sequence ID" value="NZ_CP062941.1"/>
</dbReference>
<evidence type="ECO:0000313" key="3">
    <source>
        <dbReference type="EMBL" id="QOL49570.1"/>
    </source>
</evidence>
<protein>
    <submittedName>
        <fullName evidence="3">Uncharacterized protein</fullName>
    </submittedName>
</protein>
<keyword evidence="4" id="KW-1185">Reference proteome</keyword>
<feature type="chain" id="PRO_5032576285" evidence="2">
    <location>
        <begin position="31"/>
        <end position="211"/>
    </location>
</feature>
<name>A0A7L9U3W3_9BURK</name>